<reference evidence="2 3" key="2">
    <citation type="journal article" date="2016" name="Environ. Microbiol.">
        <title>The revisited genome of Pseudomonas putida KT2440 enlightens its value as a robust metabolic chassis.</title>
        <authorList>
            <person name="Belda E."/>
            <person name="van Heck R.G."/>
            <person name="Lopez-Sanchez M.J."/>
            <person name="Cruveiller S."/>
            <person name="Barbe V."/>
            <person name="Fraser C."/>
            <person name="Klenk H.P."/>
            <person name="Petersen J."/>
            <person name="Morgat A."/>
            <person name="Nikel P.I."/>
            <person name="Vallenet D."/>
            <person name="Rouy Z."/>
            <person name="Sekowska A."/>
            <person name="Martins Dos Santos V.A."/>
            <person name="de Lorenzo V."/>
            <person name="Danchin A."/>
            <person name="Medigue C."/>
        </authorList>
    </citation>
    <scope>NUCLEOTIDE SEQUENCE [LARGE SCALE GENOMIC DNA]</scope>
    <source>
        <strain evidence="3">ATCC 47054 / DSM 6125 / CFBP 8728 / NCIMB 11950 / KT2440</strain>
    </source>
</reference>
<feature type="region of interest" description="Disordered" evidence="1">
    <location>
        <begin position="77"/>
        <end position="103"/>
    </location>
</feature>
<dbReference type="OrthoDB" id="6168720at2"/>
<sequence length="103" mass="11734">MMMKITGRVETEAVVDVSCDVCGSSTRLETGSLQYGVLHAHWGFGALHDGERYEVHLCEPCFFQTIAYLKQERRITNMFEGDPQQPEDDFGLASRDDFFRDGH</sequence>
<dbReference type="Proteomes" id="UP000000556">
    <property type="component" value="Chromosome"/>
</dbReference>
<dbReference type="HOGENOM" id="CLU_180780_0_0_6"/>
<evidence type="ECO:0000313" key="2">
    <source>
        <dbReference type="EMBL" id="AAN70967.1"/>
    </source>
</evidence>
<evidence type="ECO:0000313" key="3">
    <source>
        <dbReference type="Proteomes" id="UP000000556"/>
    </source>
</evidence>
<protein>
    <submittedName>
        <fullName evidence="2">Uncharacterized protein</fullName>
    </submittedName>
</protein>
<name>Q88BY4_PSEPK</name>
<dbReference type="AlphaFoldDB" id="Q88BY4"/>
<dbReference type="PATRIC" id="fig|160488.4.peg.5769"/>
<reference evidence="2 3" key="1">
    <citation type="journal article" date="2002" name="Environ. Microbiol.">
        <title>Complete genome sequence and comparative analysis of the metabolically versatile Pseudomonas putida KT2440.</title>
        <authorList>
            <person name="Nelson K.E."/>
            <person name="Weinel C."/>
            <person name="Paulsen I.T."/>
            <person name="Dodson R.J."/>
            <person name="Hilbert H."/>
            <person name="Martins dos Santos V.A."/>
            <person name="Fouts D.E."/>
            <person name="Gill S.R."/>
            <person name="Pop M."/>
            <person name="Holmes M."/>
            <person name="Brinkac L."/>
            <person name="Beanan M."/>
            <person name="DeBoy R.T."/>
            <person name="Daugherty S."/>
            <person name="Kolonay J."/>
            <person name="Madupu R."/>
            <person name="Nelson W."/>
            <person name="White O."/>
            <person name="Peterson J."/>
            <person name="Khouri H."/>
            <person name="Hance I."/>
            <person name="Chris Lee P."/>
            <person name="Holtzapple E."/>
            <person name="Scanlan D."/>
            <person name="Tran K."/>
            <person name="Moazzez A."/>
            <person name="Utterback T."/>
            <person name="Rizzo M."/>
            <person name="Lee K."/>
            <person name="Kosack D."/>
            <person name="Moestl D."/>
            <person name="Wedler H."/>
            <person name="Lauber J."/>
            <person name="Stjepandic D."/>
            <person name="Hoheisel J."/>
            <person name="Straetz M."/>
            <person name="Heim S."/>
            <person name="Kiewitz C."/>
            <person name="Eisen J.A."/>
            <person name="Timmis K.N."/>
            <person name="Dusterhoft A."/>
            <person name="Tummler B."/>
            <person name="Fraser C.M."/>
        </authorList>
    </citation>
    <scope>NUCLEOTIDE SEQUENCE [LARGE SCALE GENOMIC DNA]</scope>
    <source>
        <strain evidence="3">ATCC 47054 / DSM 6125 / CFBP 8728 / NCIMB 11950 / KT2440</strain>
    </source>
</reference>
<proteinExistence type="predicted"/>
<dbReference type="STRING" id="160488.PP_5403"/>
<evidence type="ECO:0000256" key="1">
    <source>
        <dbReference type="SAM" id="MobiDB-lite"/>
    </source>
</evidence>
<dbReference type="EMBL" id="AE015451">
    <property type="protein sequence ID" value="AAN70967.1"/>
    <property type="molecule type" value="Genomic_DNA"/>
</dbReference>
<organism evidence="2 3">
    <name type="scientific">Pseudomonas putida (strain ATCC 47054 / DSM 6125 / CFBP 8728 / NCIMB 11950 / KT2440)</name>
    <dbReference type="NCBI Taxonomy" id="160488"/>
    <lineage>
        <taxon>Bacteria</taxon>
        <taxon>Pseudomonadati</taxon>
        <taxon>Pseudomonadota</taxon>
        <taxon>Gammaproteobacteria</taxon>
        <taxon>Pseudomonadales</taxon>
        <taxon>Pseudomonadaceae</taxon>
        <taxon>Pseudomonas</taxon>
    </lineage>
</organism>
<dbReference type="PaxDb" id="160488-PP_5403"/>
<feature type="compositionally biased region" description="Basic and acidic residues" evidence="1">
    <location>
        <begin position="94"/>
        <end position="103"/>
    </location>
</feature>
<dbReference type="KEGG" id="ppu:PP_5403"/>
<gene>
    <name evidence="2" type="ordered locus">PP_5403</name>
</gene>
<keyword evidence="3" id="KW-1185">Reference proteome</keyword>
<dbReference type="eggNOG" id="ENOG50335EK">
    <property type="taxonomic scope" value="Bacteria"/>
</dbReference>
<dbReference type="BioCyc" id="PPUT160488:G1G01-5769-MONOMER"/>
<accession>Q88BY4</accession>